<proteinExistence type="predicted"/>
<evidence type="ECO:0000313" key="1">
    <source>
        <dbReference type="EMBL" id="CAG8836900.1"/>
    </source>
</evidence>
<reference evidence="1" key="1">
    <citation type="submission" date="2021-06" db="EMBL/GenBank/DDBJ databases">
        <authorList>
            <person name="Kallberg Y."/>
            <person name="Tangrot J."/>
            <person name="Rosling A."/>
        </authorList>
    </citation>
    <scope>NUCLEOTIDE SEQUENCE</scope>
    <source>
        <strain evidence="1">MA461A</strain>
    </source>
</reference>
<organism evidence="1 2">
    <name type="scientific">Racocetra persica</name>
    <dbReference type="NCBI Taxonomy" id="160502"/>
    <lineage>
        <taxon>Eukaryota</taxon>
        <taxon>Fungi</taxon>
        <taxon>Fungi incertae sedis</taxon>
        <taxon>Mucoromycota</taxon>
        <taxon>Glomeromycotina</taxon>
        <taxon>Glomeromycetes</taxon>
        <taxon>Diversisporales</taxon>
        <taxon>Gigasporaceae</taxon>
        <taxon>Racocetra</taxon>
    </lineage>
</organism>
<dbReference type="Proteomes" id="UP000789920">
    <property type="component" value="Unassembled WGS sequence"/>
</dbReference>
<evidence type="ECO:0000313" key="2">
    <source>
        <dbReference type="Proteomes" id="UP000789920"/>
    </source>
</evidence>
<feature type="non-terminal residue" evidence="1">
    <location>
        <position position="1"/>
    </location>
</feature>
<dbReference type="EMBL" id="CAJVQC010116008">
    <property type="protein sequence ID" value="CAG8836900.1"/>
    <property type="molecule type" value="Genomic_DNA"/>
</dbReference>
<accession>A0ACA9SE41</accession>
<gene>
    <name evidence="1" type="ORF">RPERSI_LOCUS30094</name>
</gene>
<sequence>LNNPIMNKAVIFLESATKKKTIGTFLGSNYVIFATGGHLTELAKKGYYNLGIELEKFTPTYEVITEKKKMIEFWRNFLQQEKISLIYLATDPDREGEAIAQEVVKTLKLATNQHQRLFFYEITPRSIKEALANPLMINENLVAAQASRQVLDRIIGFCLSTALQKKTEKDKTQALSAGRVQSVALKLIIERELAIRNHEKKKEYIICGLCSVEKEKITLKQ</sequence>
<comment type="caution">
    <text evidence="1">The sequence shown here is derived from an EMBL/GenBank/DDBJ whole genome shotgun (WGS) entry which is preliminary data.</text>
</comment>
<keyword evidence="2" id="KW-1185">Reference proteome</keyword>
<protein>
    <submittedName>
        <fullName evidence="1">31903_t:CDS:1</fullName>
    </submittedName>
</protein>
<name>A0ACA9SE41_9GLOM</name>
<feature type="non-terminal residue" evidence="1">
    <location>
        <position position="221"/>
    </location>
</feature>